<evidence type="ECO:0000256" key="1">
    <source>
        <dbReference type="RuleBase" id="RU003936"/>
    </source>
</evidence>
<keyword evidence="3" id="KW-1185">Reference proteome</keyword>
<organism evidence="2 3">
    <name type="scientific">Musa troglodytarum</name>
    <name type="common">fe'i banana</name>
    <dbReference type="NCBI Taxonomy" id="320322"/>
    <lineage>
        <taxon>Eukaryota</taxon>
        <taxon>Viridiplantae</taxon>
        <taxon>Streptophyta</taxon>
        <taxon>Embryophyta</taxon>
        <taxon>Tracheophyta</taxon>
        <taxon>Spermatophyta</taxon>
        <taxon>Magnoliopsida</taxon>
        <taxon>Liliopsida</taxon>
        <taxon>Zingiberales</taxon>
        <taxon>Musaceae</taxon>
        <taxon>Musa</taxon>
    </lineage>
</organism>
<accession>A0A9E7GTM9</accession>
<gene>
    <name evidence="2" type="ORF">MUK42_12095</name>
</gene>
<dbReference type="SUPFAM" id="SSF54913">
    <property type="entry name" value="GlnB-like"/>
    <property type="match status" value="1"/>
</dbReference>
<dbReference type="GO" id="GO:0006808">
    <property type="term" value="P:regulation of nitrogen utilization"/>
    <property type="evidence" value="ECO:0007669"/>
    <property type="project" value="InterPro"/>
</dbReference>
<name>A0A9E7GTM9_9LILI</name>
<dbReference type="GO" id="GO:0009534">
    <property type="term" value="C:chloroplast thylakoid"/>
    <property type="evidence" value="ECO:0007669"/>
    <property type="project" value="TreeGrafter"/>
</dbReference>
<dbReference type="SMART" id="SM00938">
    <property type="entry name" value="P-II"/>
    <property type="match status" value="1"/>
</dbReference>
<dbReference type="InterPro" id="IPR011322">
    <property type="entry name" value="N-reg_PII-like_a/b"/>
</dbReference>
<dbReference type="GO" id="GO:0005829">
    <property type="term" value="C:cytosol"/>
    <property type="evidence" value="ECO:0007669"/>
    <property type="project" value="TreeGrafter"/>
</dbReference>
<dbReference type="Gene3D" id="3.30.70.120">
    <property type="match status" value="1"/>
</dbReference>
<sequence length="296" mass="33349">MRGFSIICPHYERHNLGHANCHGLECGEIQSRRRRTRERDREFELESMAAATDPFSARLRAANPLATRHLNSLALVSKPNFLISVSRAAPLHTRFRGARLPSLLPVIRAQSSLEYTPDAEFYKIEAIVSSGLGEFIMFHRVCCKWVFEELQFLTFEVLGHKAAQQRGMAILYKEEPPPWFLLNSLPEIFALLNLVVKWRVATTVPTILPALPKGSEFSEDKFIAKVKMEIVVCKDQVEAVVEKIIEEARTGEIGDGKIFLIPVSDVIRVRTGERGEKAERMSGGRADMMSLTASID</sequence>
<dbReference type="AlphaFoldDB" id="A0A9E7GTM9"/>
<dbReference type="EMBL" id="CP097509">
    <property type="protein sequence ID" value="URE17907.1"/>
    <property type="molecule type" value="Genomic_DNA"/>
</dbReference>
<dbReference type="PANTHER" id="PTHR30115:SF11">
    <property type="entry name" value="NITROGEN REGULATORY PROTEIN P-II HOMOLOG"/>
    <property type="match status" value="1"/>
</dbReference>
<comment type="similarity">
    <text evidence="1">Belongs to the P(II) protein family.</text>
</comment>
<dbReference type="InterPro" id="IPR015867">
    <property type="entry name" value="N-reg_PII/ATP_PRibTrfase_C"/>
</dbReference>
<dbReference type="PROSITE" id="PS51343">
    <property type="entry name" value="PII_GLNB_DOM"/>
    <property type="match status" value="1"/>
</dbReference>
<dbReference type="Proteomes" id="UP001055439">
    <property type="component" value="Chromosome 7"/>
</dbReference>
<dbReference type="GO" id="GO:0030234">
    <property type="term" value="F:enzyme regulator activity"/>
    <property type="evidence" value="ECO:0007669"/>
    <property type="project" value="InterPro"/>
</dbReference>
<dbReference type="PRINTS" id="PR00340">
    <property type="entry name" value="PIIGLNB"/>
</dbReference>
<dbReference type="EMBL" id="CP097509">
    <property type="protein sequence ID" value="URE17910.1"/>
    <property type="molecule type" value="Genomic_DNA"/>
</dbReference>
<evidence type="ECO:0000313" key="2">
    <source>
        <dbReference type="EMBL" id="URE17907.1"/>
    </source>
</evidence>
<dbReference type="InterPro" id="IPR002187">
    <property type="entry name" value="N-reg_PII"/>
</dbReference>
<proteinExistence type="inferred from homology"/>
<protein>
    <submittedName>
        <fullName evidence="2">Nitrogen regulatory protein P-II</fullName>
    </submittedName>
</protein>
<dbReference type="Pfam" id="PF00543">
    <property type="entry name" value="P-II"/>
    <property type="match status" value="1"/>
</dbReference>
<dbReference type="OrthoDB" id="2016645at2759"/>
<reference evidence="2" key="1">
    <citation type="submission" date="2022-05" db="EMBL/GenBank/DDBJ databases">
        <title>The Musa troglodytarum L. genome provides insights into the mechanism of non-climacteric behaviour and enrichment of carotenoids.</title>
        <authorList>
            <person name="Wang J."/>
        </authorList>
    </citation>
    <scope>NUCLEOTIDE SEQUENCE</scope>
    <source>
        <tissue evidence="2">Leaf</tissue>
    </source>
</reference>
<dbReference type="GO" id="GO:0005524">
    <property type="term" value="F:ATP binding"/>
    <property type="evidence" value="ECO:0007669"/>
    <property type="project" value="TreeGrafter"/>
</dbReference>
<dbReference type="PANTHER" id="PTHR30115">
    <property type="entry name" value="NITROGEN REGULATORY PROTEIN P-II"/>
    <property type="match status" value="1"/>
</dbReference>
<dbReference type="InterPro" id="IPR017918">
    <property type="entry name" value="N-reg_PII_CS"/>
</dbReference>
<dbReference type="PROSITE" id="PS00638">
    <property type="entry name" value="PII_GLNB_CTER"/>
    <property type="match status" value="1"/>
</dbReference>
<evidence type="ECO:0000313" key="3">
    <source>
        <dbReference type="Proteomes" id="UP001055439"/>
    </source>
</evidence>